<dbReference type="Gene3D" id="1.10.10.1830">
    <property type="entry name" value="Non-ribosomal peptide synthase, adenylation domain"/>
    <property type="match status" value="1"/>
</dbReference>
<dbReference type="InterPro" id="IPR020845">
    <property type="entry name" value="AMP-binding_CS"/>
</dbReference>
<dbReference type="Gene3D" id="1.10.1200.10">
    <property type="entry name" value="ACP-like"/>
    <property type="match status" value="1"/>
</dbReference>
<sequence length="1880" mass="212888">MKIDEYISSLRHKNVIVSVQDGNLAVKGADGAVTPEIIEELRSKKLEILEFFNAVKKNRGTELIPQANTQDHYPLSRGQMRLWILDQLGEGKGVYNVPLDFVIENLDVSAFEKALELIVERHEILRTVIHVIDGQPRQVIKDISTFDMKVNYFNAASEELFNDIIVRECRFPFDLSESSMRVSAIDRGDGTSVLCFVFHHIIIDEWSSGVLIREFKELYEGIITGKGNHLSPLKIQYKDYAVWQNDLIDSGSLEPSKKFWTDKLSGELTRLILPLDFDRPDERDYQGSRVEYEISREITDQLVKFGHQYKASLFIVLLSALKALLHRYTGQEDIILGYPVSGRDHYSLENQVGFYSNTVVFRTPIKGDLSFREILELVNTNSLETFEHQSYPFDLLVNDIDDGSNNKQNPLFDVLISYHDSASEGGIIEESEMDSNTIIYRENTGSKFDLSYDFNRISRGSITGAINFNNNLFKKEKILRMVGHFKNFLMEVLKKPDNPISTLFFLENEETDQILRLFNNTNKGFGFECGIKHLFEARAQEFPESISVLTEAGEITFGQMNERANRLAHYLHISFEVSGQDHVGVLMDNTVDRLLTLLAITKLGAAYVPLDMDFPAERISFILKDTNAKLLITDGIDIIQKASIEYQGPVFETDQLDMKIEGCTNSNPQAEVGLESIFAILYTSGSTGKPKGVLIKNEGLINRINWFWNHYKCSREDVIYQKTPFVFDVSIGEIFMPLCFGAKLVLAEKETSLQITENIIRFGVTYVHFSPTQLNNYLDAIEGEPLENSDLRMIACSGEELTKNIVNKYYSRYSIPLSNLYGPTEASIEVTYYDTTLEDARSKESKIPIGKPIDNVQIYVLDRYHQLSPIGFHGEIGIGGVCLAKGYFNDPEKTKKQFIECSFDQLEKTRVYKTGDVGKWSDDGLVYFLGRVDNQISINGSRIEPGEIESAISDHPAIHEVAVVTRQDEFMNWHLIAYYTLKKGKSDLAEVEKPEIVEPEVRIGELENSRSLSDISTAQNVYELLHGALLKHQDRIALVCGDASMTYKELYEEVEKFASYLIEQYGVSLGDPVVLLAGRSERTIISILALLKIGAVYVPVDREYPLARMEQIVRDSAATLIIADRDIEFNALSALAPIAFSEEPQNTPNISGAKGGESGATQRDLCYICYTSGSTGKPKGVMIEQQSVVDYIETFSRYFNISDADTVVQQSSISFDTFVEEVFPTLYTGAKLVILPDGGRNVEAMIDAVNLHKVSVLSTTPLVINELNAQYDRLDHMPRVIISGGDTLRKSYVDRLLAHTSVFNTYGPTEFTVCATFGRIKHGEDCNIIGKPVSNYQVFLLNDNLKKVRFGEIGEMHIAGAGMARGYLNNEAETYKYFIPNPFGEGRLYKTGDLARWNKKGELEFLGRKDSQVKLKGYRVEPIEVDMALQTCEEITNCITLAKEDYRGEKHLVSYYTTSQKISGEEIREHLNVILPYYMVPDYFVEISEFVTTHNGKIDTKTLPVPELLLQDPAFNAELKDFLRKKLPAYMIPAHLMVLSELPMTVSGKIDRKSLENRELKKLRPNTINKPVNKTEETLLEIWKDVLKIPEVSTDTNFFELGGNSIKATQIMSVLYKRFEKKIALKDIYNNPTIAELARCLKTDGKTESLMIKLGNVVPDRPSVFFIPPILGSATVFRELASSLDDQVNVLGFQYRGFDHDEPFDLSIDAMATSFTREITMANQAGQPMFLIGYSMGGTVGFEMARILEQQGYPVTLIIIDRNVNEDEEAQEDEEISRLLSHELAYWHKDLKDQDFDRVKRLVLHNVKILAAHKIQGKIQASIIAIEAKRDTDQIYMEEWNSFTNGSFEHHYVQGDHYTIIDNLETLAPIIKRALLQPIS</sequence>
<gene>
    <name evidence="5" type="ORF">JMN32_08750</name>
</gene>
<dbReference type="CDD" id="cd19531">
    <property type="entry name" value="LCL_NRPS-like"/>
    <property type="match status" value="1"/>
</dbReference>
<evidence type="ECO:0000259" key="4">
    <source>
        <dbReference type="PROSITE" id="PS50075"/>
    </source>
</evidence>
<dbReference type="PROSITE" id="PS50075">
    <property type="entry name" value="CARRIER"/>
    <property type="match status" value="1"/>
</dbReference>
<dbReference type="PANTHER" id="PTHR45527">
    <property type="entry name" value="NONRIBOSOMAL PEPTIDE SYNTHETASE"/>
    <property type="match status" value="1"/>
</dbReference>
<dbReference type="SMART" id="SM00824">
    <property type="entry name" value="PKS_TE"/>
    <property type="match status" value="1"/>
</dbReference>
<dbReference type="InterPro" id="IPR009081">
    <property type="entry name" value="PP-bd_ACP"/>
</dbReference>
<dbReference type="SUPFAM" id="SSF56801">
    <property type="entry name" value="Acetyl-CoA synthetase-like"/>
    <property type="match status" value="3"/>
</dbReference>
<evidence type="ECO:0000256" key="2">
    <source>
        <dbReference type="ARBA" id="ARBA00022450"/>
    </source>
</evidence>
<dbReference type="InterPro" id="IPR042099">
    <property type="entry name" value="ANL_N_sf"/>
</dbReference>
<dbReference type="NCBIfam" id="NF003417">
    <property type="entry name" value="PRK04813.1"/>
    <property type="match status" value="3"/>
</dbReference>
<dbReference type="RefSeq" id="WP_202855941.1">
    <property type="nucleotide sequence ID" value="NZ_JAEUGD010000026.1"/>
</dbReference>
<reference evidence="5" key="1">
    <citation type="submission" date="2021-01" db="EMBL/GenBank/DDBJ databases">
        <title>Fulvivirga kasyanovii gen. nov., sp nov., a novel member of the phylum Bacteroidetes isolated from seawater in a mussel farm.</title>
        <authorList>
            <person name="Zhao L.-H."/>
            <person name="Wang Z.-J."/>
        </authorList>
    </citation>
    <scope>NUCLEOTIDE SEQUENCE</scope>
    <source>
        <strain evidence="5">29W222</strain>
    </source>
</reference>
<dbReference type="InterPro" id="IPR020802">
    <property type="entry name" value="TesA-like"/>
</dbReference>
<dbReference type="CDD" id="cd05930">
    <property type="entry name" value="A_NRPS"/>
    <property type="match status" value="2"/>
</dbReference>
<dbReference type="Gene3D" id="3.30.300.30">
    <property type="match status" value="3"/>
</dbReference>
<dbReference type="Gene3D" id="2.30.38.10">
    <property type="entry name" value="Luciferase, Domain 3"/>
    <property type="match status" value="1"/>
</dbReference>
<keyword evidence="6" id="KW-1185">Reference proteome</keyword>
<dbReference type="InterPro" id="IPR023213">
    <property type="entry name" value="CAT-like_dom_sf"/>
</dbReference>
<dbReference type="Pfam" id="PF00550">
    <property type="entry name" value="PP-binding"/>
    <property type="match status" value="1"/>
</dbReference>
<dbReference type="InterPro" id="IPR036736">
    <property type="entry name" value="ACP-like_sf"/>
</dbReference>
<dbReference type="GO" id="GO:0044550">
    <property type="term" value="P:secondary metabolite biosynthetic process"/>
    <property type="evidence" value="ECO:0007669"/>
    <property type="project" value="TreeGrafter"/>
</dbReference>
<dbReference type="InterPro" id="IPR044894">
    <property type="entry name" value="TubC_N_sf"/>
</dbReference>
<dbReference type="Gene3D" id="3.40.50.980">
    <property type="match status" value="2"/>
</dbReference>
<dbReference type="SUPFAM" id="SSF53474">
    <property type="entry name" value="alpha/beta-Hydrolases"/>
    <property type="match status" value="1"/>
</dbReference>
<dbReference type="Pfam" id="PF00668">
    <property type="entry name" value="Condensation"/>
    <property type="match status" value="1"/>
</dbReference>
<keyword evidence="2" id="KW-0596">Phosphopantetheine</keyword>
<name>A0A937FUX0_9BACT</name>
<organism evidence="5 6">
    <name type="scientific">Fulvivirga marina</name>
    <dbReference type="NCBI Taxonomy" id="2494733"/>
    <lineage>
        <taxon>Bacteria</taxon>
        <taxon>Pseudomonadati</taxon>
        <taxon>Bacteroidota</taxon>
        <taxon>Cytophagia</taxon>
        <taxon>Cytophagales</taxon>
        <taxon>Fulvivirgaceae</taxon>
        <taxon>Fulvivirga</taxon>
    </lineage>
</organism>
<dbReference type="InterPro" id="IPR001242">
    <property type="entry name" value="Condensation_dom"/>
</dbReference>
<feature type="domain" description="Carrier" evidence="4">
    <location>
        <begin position="1570"/>
        <end position="1645"/>
    </location>
</feature>
<dbReference type="InterPro" id="IPR041464">
    <property type="entry name" value="TubC_N"/>
</dbReference>
<protein>
    <submittedName>
        <fullName evidence="5">Amino acid adenylation domain-containing protein</fullName>
    </submittedName>
</protein>
<evidence type="ECO:0000313" key="6">
    <source>
        <dbReference type="Proteomes" id="UP000614216"/>
    </source>
</evidence>
<dbReference type="GO" id="GO:0003824">
    <property type="term" value="F:catalytic activity"/>
    <property type="evidence" value="ECO:0007669"/>
    <property type="project" value="InterPro"/>
</dbReference>
<dbReference type="InterPro" id="IPR001031">
    <property type="entry name" value="Thioesterase"/>
</dbReference>
<dbReference type="Gene3D" id="3.40.50.1820">
    <property type="entry name" value="alpha/beta hydrolase"/>
    <property type="match status" value="1"/>
</dbReference>
<proteinExistence type="predicted"/>
<dbReference type="Gene3D" id="3.30.559.10">
    <property type="entry name" value="Chloramphenicol acetyltransferase-like domain"/>
    <property type="match status" value="1"/>
</dbReference>
<dbReference type="NCBIfam" id="TIGR01733">
    <property type="entry name" value="AA-adenyl-dom"/>
    <property type="match status" value="2"/>
</dbReference>
<dbReference type="FunFam" id="1.10.1200.10:FF:000005">
    <property type="entry name" value="Nonribosomal peptide synthetase 1"/>
    <property type="match status" value="1"/>
</dbReference>
<dbReference type="Pfam" id="PF00501">
    <property type="entry name" value="AMP-binding"/>
    <property type="match status" value="2"/>
</dbReference>
<dbReference type="Proteomes" id="UP000614216">
    <property type="component" value="Unassembled WGS sequence"/>
</dbReference>
<keyword evidence="3" id="KW-0597">Phosphoprotein</keyword>
<dbReference type="InterPro" id="IPR029058">
    <property type="entry name" value="AB_hydrolase_fold"/>
</dbReference>
<dbReference type="EMBL" id="JAEUGD010000026">
    <property type="protein sequence ID" value="MBL6446394.1"/>
    <property type="molecule type" value="Genomic_DNA"/>
</dbReference>
<dbReference type="Pfam" id="PF00975">
    <property type="entry name" value="Thioesterase"/>
    <property type="match status" value="1"/>
</dbReference>
<dbReference type="GO" id="GO:0043041">
    <property type="term" value="P:amino acid activation for nonribosomal peptide biosynthetic process"/>
    <property type="evidence" value="ECO:0007669"/>
    <property type="project" value="TreeGrafter"/>
</dbReference>
<evidence type="ECO:0000256" key="3">
    <source>
        <dbReference type="ARBA" id="ARBA00022553"/>
    </source>
</evidence>
<dbReference type="Gene3D" id="3.30.559.30">
    <property type="entry name" value="Nonribosomal peptide synthetase, condensation domain"/>
    <property type="match status" value="1"/>
</dbReference>
<dbReference type="GO" id="GO:0031177">
    <property type="term" value="F:phosphopantetheine binding"/>
    <property type="evidence" value="ECO:0007669"/>
    <property type="project" value="TreeGrafter"/>
</dbReference>
<dbReference type="InterPro" id="IPR000873">
    <property type="entry name" value="AMP-dep_synth/lig_dom"/>
</dbReference>
<dbReference type="Pfam" id="PF18563">
    <property type="entry name" value="TubC_N"/>
    <property type="match status" value="1"/>
</dbReference>
<dbReference type="InterPro" id="IPR045851">
    <property type="entry name" value="AMP-bd_C_sf"/>
</dbReference>
<dbReference type="SUPFAM" id="SSF52777">
    <property type="entry name" value="CoA-dependent acyltransferases"/>
    <property type="match status" value="2"/>
</dbReference>
<dbReference type="PANTHER" id="PTHR45527:SF1">
    <property type="entry name" value="FATTY ACID SYNTHASE"/>
    <property type="match status" value="1"/>
</dbReference>
<dbReference type="InterPro" id="IPR010071">
    <property type="entry name" value="AA_adenyl_dom"/>
</dbReference>
<accession>A0A937FUX0</accession>
<comment type="cofactor">
    <cofactor evidence="1">
        <name>pantetheine 4'-phosphate</name>
        <dbReference type="ChEBI" id="CHEBI:47942"/>
    </cofactor>
</comment>
<evidence type="ECO:0000256" key="1">
    <source>
        <dbReference type="ARBA" id="ARBA00001957"/>
    </source>
</evidence>
<evidence type="ECO:0000313" key="5">
    <source>
        <dbReference type="EMBL" id="MBL6446394.1"/>
    </source>
</evidence>
<comment type="caution">
    <text evidence="5">The sequence shown here is derived from an EMBL/GenBank/DDBJ whole genome shotgun (WGS) entry which is preliminary data.</text>
</comment>
<dbReference type="Gene3D" id="3.40.50.12780">
    <property type="entry name" value="N-terminal domain of ligase-like"/>
    <property type="match status" value="1"/>
</dbReference>
<dbReference type="PROSITE" id="PS00455">
    <property type="entry name" value="AMP_BINDING"/>
    <property type="match status" value="2"/>
</dbReference>
<dbReference type="SUPFAM" id="SSF47336">
    <property type="entry name" value="ACP-like"/>
    <property type="match status" value="1"/>
</dbReference>
<dbReference type="GO" id="GO:0005737">
    <property type="term" value="C:cytoplasm"/>
    <property type="evidence" value="ECO:0007669"/>
    <property type="project" value="TreeGrafter"/>
</dbReference>